<evidence type="ECO:0000313" key="2">
    <source>
        <dbReference type="EMBL" id="NYD67364.1"/>
    </source>
</evidence>
<name>A0A852SE31_9MICO</name>
<feature type="transmembrane region" description="Helical" evidence="1">
    <location>
        <begin position="12"/>
        <end position="35"/>
    </location>
</feature>
<feature type="transmembrane region" description="Helical" evidence="1">
    <location>
        <begin position="76"/>
        <end position="96"/>
    </location>
</feature>
<dbReference type="Proteomes" id="UP000581087">
    <property type="component" value="Unassembled WGS sequence"/>
</dbReference>
<dbReference type="AlphaFoldDB" id="A0A852SE31"/>
<feature type="transmembrane region" description="Helical" evidence="1">
    <location>
        <begin position="235"/>
        <end position="252"/>
    </location>
</feature>
<comment type="caution">
    <text evidence="2">The sequence shown here is derived from an EMBL/GenBank/DDBJ whole genome shotgun (WGS) entry which is preliminary data.</text>
</comment>
<accession>A0A852SE31</accession>
<evidence type="ECO:0000256" key="1">
    <source>
        <dbReference type="SAM" id="Phobius"/>
    </source>
</evidence>
<sequence length="320" mass="32964">MMRVLVDAIRGMLIGVVEVIPGVSGGTIALIVGVYETLIDGAGHLARAAARLVGDGLRGRGLGRAGEHVRAVRWSVVLPVGFGMVIAVIAGARVIAPLVENHPIETRALFAGLIAASLIVPIRMTGQKWRPVDVVIAAAAAALSFYASGLPALTPSAEPHLLLVGAAAAVAVCALVLPGVSGSYLLLALGLYAPTLAAVNDRDLAYLGVFALGAIAGLGLFVPVLQWLLANARRISLVIMTGLLAGSLRLVWPWQGDDSALMPPSTGWPGALGLFVLGAAIVIVLLVVEAALLRRGLMSTPEHADPDPDAHLDGTERPVH</sequence>
<feature type="transmembrane region" description="Helical" evidence="1">
    <location>
        <begin position="161"/>
        <end position="192"/>
    </location>
</feature>
<organism evidence="2 3">
    <name type="scientific">Agromyces atrinae</name>
    <dbReference type="NCBI Taxonomy" id="592376"/>
    <lineage>
        <taxon>Bacteria</taxon>
        <taxon>Bacillati</taxon>
        <taxon>Actinomycetota</taxon>
        <taxon>Actinomycetes</taxon>
        <taxon>Micrococcales</taxon>
        <taxon>Microbacteriaceae</taxon>
        <taxon>Agromyces</taxon>
    </lineage>
</organism>
<dbReference type="PANTHER" id="PTHR37308:SF1">
    <property type="entry name" value="POLYPRENYL-PHOSPHATE TRANSPORTER"/>
    <property type="match status" value="1"/>
</dbReference>
<evidence type="ECO:0000313" key="3">
    <source>
        <dbReference type="Proteomes" id="UP000581087"/>
    </source>
</evidence>
<proteinExistence type="predicted"/>
<keyword evidence="1" id="KW-1133">Transmembrane helix</keyword>
<keyword evidence="1" id="KW-0472">Membrane</keyword>
<reference evidence="2 3" key="1">
    <citation type="submission" date="2020-07" db="EMBL/GenBank/DDBJ databases">
        <title>Sequencing the genomes of 1000 actinobacteria strains.</title>
        <authorList>
            <person name="Klenk H.-P."/>
        </authorList>
    </citation>
    <scope>NUCLEOTIDE SEQUENCE [LARGE SCALE GENOMIC DNA]</scope>
    <source>
        <strain evidence="2 3">DSM 23870</strain>
    </source>
</reference>
<dbReference type="EMBL" id="JACCBI010000001">
    <property type="protein sequence ID" value="NYD67364.1"/>
    <property type="molecule type" value="Genomic_DNA"/>
</dbReference>
<keyword evidence="1" id="KW-0812">Transmembrane</keyword>
<feature type="transmembrane region" description="Helical" evidence="1">
    <location>
        <begin position="204"/>
        <end position="228"/>
    </location>
</feature>
<feature type="transmembrane region" description="Helical" evidence="1">
    <location>
        <begin position="132"/>
        <end position="154"/>
    </location>
</feature>
<dbReference type="PANTHER" id="PTHR37308">
    <property type="entry name" value="INTEGRAL MEMBRANE PROTEIN"/>
    <property type="match status" value="1"/>
</dbReference>
<dbReference type="InterPro" id="IPR007163">
    <property type="entry name" value="VCA0040-like"/>
</dbReference>
<gene>
    <name evidence="2" type="ORF">BJ972_001883</name>
</gene>
<protein>
    <submittedName>
        <fullName evidence="2">Putative membrane protein</fullName>
    </submittedName>
</protein>
<feature type="transmembrane region" description="Helical" evidence="1">
    <location>
        <begin position="108"/>
        <end position="126"/>
    </location>
</feature>
<feature type="transmembrane region" description="Helical" evidence="1">
    <location>
        <begin position="272"/>
        <end position="293"/>
    </location>
</feature>
<dbReference type="Pfam" id="PF04018">
    <property type="entry name" value="VCA0040-like"/>
    <property type="match status" value="1"/>
</dbReference>